<dbReference type="InterPro" id="IPR041609">
    <property type="entry name" value="PurL_linker"/>
</dbReference>
<protein>
    <recommendedName>
        <fullName evidence="18">Phosphoribosylformylglycinamidine synthase</fullName>
        <ecNumber evidence="4">6.3.5.3</ecNumber>
    </recommendedName>
    <alternativeName>
        <fullName evidence="15">Formylglycinamide ribonucleotide amidotransferase</fullName>
    </alternativeName>
    <alternativeName>
        <fullName evidence="14">Formylglycinamide ribotide amidotransferase</fullName>
    </alternativeName>
</protein>
<dbReference type="InterPro" id="IPR055181">
    <property type="entry name" value="FGAR-AT_PurM_N-like"/>
</dbReference>
<evidence type="ECO:0000313" key="24">
    <source>
        <dbReference type="Proteomes" id="UP001249851"/>
    </source>
</evidence>
<evidence type="ECO:0000256" key="4">
    <source>
        <dbReference type="ARBA" id="ARBA00012747"/>
    </source>
</evidence>
<name>A0AAD9Q0V4_ACRCE</name>
<dbReference type="GO" id="GO:0046872">
    <property type="term" value="F:metal ion binding"/>
    <property type="evidence" value="ECO:0007669"/>
    <property type="project" value="UniProtKB-KW"/>
</dbReference>
<keyword evidence="7" id="KW-0436">Ligase</keyword>
<dbReference type="FunFam" id="3.30.1330.10:FF:000010">
    <property type="entry name" value="Phosphoribosylformylglycinamidine synthase"/>
    <property type="match status" value="1"/>
</dbReference>
<keyword evidence="24" id="KW-1185">Reference proteome</keyword>
<dbReference type="SUPFAM" id="SSF55326">
    <property type="entry name" value="PurM N-terminal domain-like"/>
    <property type="match status" value="2"/>
</dbReference>
<sequence>MEDCSVLRFYSFPGLSSGRHGVTLAKLKTVSSRFTVIDLLTEMCFNVSVQGHDLTNEELSNLLWLLSDSFEEGRVRQTSFLDESSEAKDCCKVLIEIGPRLNFSTAWSTNAVSICRSIGLKKIDRIERSFRYLLRVSSNGDSRKITKEEENAFAAKLHDRMTECRYEKPLGSFKINIQTEQCYEVDVLGKGRTALEKVNRDLGLAFDNWDLDYYTKLFQERVKRNPTSVECFDLAQSNSEHSRHWFFKGRLAVDGEEVNESLMKMVMRTQETSNDNNVIKFSDNSSAITGYEVSVLLPEHCSEAARYRLKQKATRHIIFTAETHNFPTGVAPFPGATTGTGGRIRDVQAAGRGGHVVAGTAGYCFGNLHIPGYDLPWEETTFVYPNNMAPPVEIAVEASNGASDYGNKFGEPVLAGFARSFGMILPSGERREWVKPIMFSGGIGTIDSDGVTKLAPEKGMSVVKVGGPVYRLGVGGGAASSIQVQGDNESELDFGAVQRGDAEMEQKLNRAIRACIEMGPKNPICSIHDQGAGGNDSTPPGCATTICILNYFNHTFSGNVLKEICEPAGAIIHVKDFILGDPTLSVLELWGAEYQESNALLVHKENRHVLQSICDREKVPVSFVGQITGDGRIVLEDDTLSSTNGQLHENNGVPNKRQRTTTCPVDLELEVVLGKMPQKIFNFERVQAKLKPLQIGSDLTIKEMLDRVLRLPAVGSKRYLTNKVDRSVTGLVAQQQCVGPLQTPVADVAVTALTHFDIVGSATAIGEQPIKGLVSPACGAHMAVGEALTNLVFARITDLKDVKCSANWMWPAKLPGEGAALYDACEAMCNVMSHLGIAVDGGKDSLSMAARVGNKTVKAPGSLVISVYAACPDVQATVTPDLKLPDGRGNLLWVKFGSECKFRLGGSAFAQVFNQLGDEAPDLDHVETFDTAFRITQELIVQGLIVSGHDISDGGLITTILEMAFAGNCGLNVDVPCSENFSPTVSKAVDVLFAEELGIVLEVKDSYIERVINIFREKQVPCYLIGKAIGLGEDSFVSIRVGGKLVLEQRMVDLRDVWEATSFQLERLQSNPQCVKEEEAGLRKRFAPMYKLSFEPMSSVLPSEKGVIRPKVAIIREEGSNGDREMVASFHMAGFEAWDVTMNDLCKGTVSLEEFRGAVFVGGFSYADVLGSAKGWAAVCKINITVRRQLDAFFSRSDTFSLGVCNGCQLMGLLGWIGQAVDTSDDGSLRQGVCFTHNTSERYESRFVTVAVQSSPAMMLRGMEGSTLGIWVAHGEGRIQFRSDSVLQNIKANKLIPLCYVDDEGIPTTRYPLNPNGSPEGIAGLCSTDGRHLAMMPHPERCTLLWQWPWMPLDWRNSLEASPWLQMFHNAYKWCVETS</sequence>
<comment type="similarity">
    <text evidence="3">In the N-terminal section; belongs to the FGAMS family.</text>
</comment>
<evidence type="ECO:0000259" key="19">
    <source>
        <dbReference type="Pfam" id="PF02769"/>
    </source>
</evidence>
<dbReference type="FunFam" id="3.40.50.880:FF:000008">
    <property type="entry name" value="Phosphoribosylformylglycinamidine synthase"/>
    <property type="match status" value="1"/>
</dbReference>
<feature type="domain" description="PurM-like C-terminal" evidence="19">
    <location>
        <begin position="458"/>
        <end position="534"/>
    </location>
</feature>
<accession>A0AAD9Q0V4</accession>
<feature type="domain" description="PurM-like C-terminal" evidence="19">
    <location>
        <begin position="904"/>
        <end position="1032"/>
    </location>
</feature>
<dbReference type="InterPro" id="IPR036676">
    <property type="entry name" value="PurM-like_C_sf"/>
</dbReference>
<evidence type="ECO:0000259" key="20">
    <source>
        <dbReference type="Pfam" id="PF18072"/>
    </source>
</evidence>
<evidence type="ECO:0000256" key="7">
    <source>
        <dbReference type="ARBA" id="ARBA00022598"/>
    </source>
</evidence>
<dbReference type="SUPFAM" id="SSF52317">
    <property type="entry name" value="Class I glutamine amidotransferase-like"/>
    <property type="match status" value="1"/>
</dbReference>
<keyword evidence="9" id="KW-0547">Nucleotide-binding</keyword>
<organism evidence="23 24">
    <name type="scientific">Acropora cervicornis</name>
    <name type="common">Staghorn coral</name>
    <dbReference type="NCBI Taxonomy" id="6130"/>
    <lineage>
        <taxon>Eukaryota</taxon>
        <taxon>Metazoa</taxon>
        <taxon>Cnidaria</taxon>
        <taxon>Anthozoa</taxon>
        <taxon>Hexacorallia</taxon>
        <taxon>Scleractinia</taxon>
        <taxon>Astrocoeniina</taxon>
        <taxon>Acroporidae</taxon>
        <taxon>Acropora</taxon>
    </lineage>
</organism>
<keyword evidence="8" id="KW-0479">Metal-binding</keyword>
<dbReference type="CDD" id="cd02204">
    <property type="entry name" value="PurL_repeat2"/>
    <property type="match status" value="1"/>
</dbReference>
<dbReference type="Proteomes" id="UP001249851">
    <property type="component" value="Unassembled WGS sequence"/>
</dbReference>
<dbReference type="InterPro" id="IPR036604">
    <property type="entry name" value="PurS-like_sf"/>
</dbReference>
<keyword evidence="11" id="KW-0067">ATP-binding</keyword>
<comment type="subcellular location">
    <subcellularLocation>
        <location evidence="1">Cytoplasm</location>
    </subcellularLocation>
</comment>
<keyword evidence="6" id="KW-0597">Phosphoprotein</keyword>
<dbReference type="HAMAP" id="MF_00419">
    <property type="entry name" value="PurL_1"/>
    <property type="match status" value="1"/>
</dbReference>
<evidence type="ECO:0000256" key="15">
    <source>
        <dbReference type="ARBA" id="ARBA00032632"/>
    </source>
</evidence>
<comment type="function">
    <text evidence="17">Phosphoribosylformylglycinamidine synthase involved in the purines biosynthetic pathway. Catalyzes the ATP-dependent conversion of formylglycinamide ribonucleotide (FGAR) and glutamine to yield formylglycinamidine ribonucleotide (FGAM) and glutamate.</text>
</comment>
<evidence type="ECO:0000256" key="18">
    <source>
        <dbReference type="ARBA" id="ARBA00071729"/>
    </source>
</evidence>
<evidence type="ECO:0000256" key="13">
    <source>
        <dbReference type="ARBA" id="ARBA00022962"/>
    </source>
</evidence>
<dbReference type="SUPFAM" id="SSF109736">
    <property type="entry name" value="FGAM synthase PurL, linker domain"/>
    <property type="match status" value="1"/>
</dbReference>
<dbReference type="InterPro" id="IPR040707">
    <property type="entry name" value="FGAR-AT_N"/>
</dbReference>
<dbReference type="GO" id="GO:0006189">
    <property type="term" value="P:'de novo' IMP biosynthetic process"/>
    <property type="evidence" value="ECO:0007669"/>
    <property type="project" value="InterPro"/>
</dbReference>
<dbReference type="SMART" id="SM01211">
    <property type="entry name" value="GATase_5"/>
    <property type="match status" value="1"/>
</dbReference>
<evidence type="ECO:0000256" key="14">
    <source>
        <dbReference type="ARBA" id="ARBA00029823"/>
    </source>
</evidence>
<dbReference type="GO" id="GO:0004642">
    <property type="term" value="F:phosphoribosylformylglycinamidine synthase activity"/>
    <property type="evidence" value="ECO:0007669"/>
    <property type="project" value="UniProtKB-EC"/>
</dbReference>
<dbReference type="Pfam" id="PF18076">
    <property type="entry name" value="FGAR-AT_N"/>
    <property type="match status" value="1"/>
</dbReference>
<evidence type="ECO:0000313" key="23">
    <source>
        <dbReference type="EMBL" id="KAK2552568.1"/>
    </source>
</evidence>
<dbReference type="PROSITE" id="PS51273">
    <property type="entry name" value="GATASE_TYPE_1"/>
    <property type="match status" value="1"/>
</dbReference>
<evidence type="ECO:0000256" key="10">
    <source>
        <dbReference type="ARBA" id="ARBA00022755"/>
    </source>
</evidence>
<dbReference type="PANTHER" id="PTHR10099:SF1">
    <property type="entry name" value="PHOSPHORIBOSYLFORMYLGLYCINAMIDINE SYNTHASE"/>
    <property type="match status" value="1"/>
</dbReference>
<dbReference type="PANTHER" id="PTHR10099">
    <property type="entry name" value="PHOSPHORIBOSYLFORMYLGLYCINAMIDINE SYNTHASE"/>
    <property type="match status" value="1"/>
</dbReference>
<keyword evidence="13" id="KW-0315">Glutamine amidotransferase</keyword>
<dbReference type="FunFam" id="3.30.1330.10:FF:000007">
    <property type="entry name" value="Phosphoribosylformylglycinamidine synthase, putative"/>
    <property type="match status" value="1"/>
</dbReference>
<evidence type="ECO:0000259" key="21">
    <source>
        <dbReference type="Pfam" id="PF18076"/>
    </source>
</evidence>
<dbReference type="EMBL" id="JARQWQ010000085">
    <property type="protein sequence ID" value="KAK2552568.1"/>
    <property type="molecule type" value="Genomic_DNA"/>
</dbReference>
<feature type="domain" description="Phosphoribosylformylglycinamidine synthase N-terminal" evidence="21">
    <location>
        <begin position="52"/>
        <end position="167"/>
    </location>
</feature>
<dbReference type="Gene3D" id="3.30.1330.10">
    <property type="entry name" value="PurM-like, N-terminal domain"/>
    <property type="match status" value="2"/>
</dbReference>
<dbReference type="InterPro" id="IPR010073">
    <property type="entry name" value="PurL_large"/>
</dbReference>
<evidence type="ECO:0000256" key="1">
    <source>
        <dbReference type="ARBA" id="ARBA00004496"/>
    </source>
</evidence>
<dbReference type="NCBIfam" id="TIGR01735">
    <property type="entry name" value="FGAM_synt"/>
    <property type="match status" value="1"/>
</dbReference>
<evidence type="ECO:0000256" key="6">
    <source>
        <dbReference type="ARBA" id="ARBA00022553"/>
    </source>
</evidence>
<dbReference type="SUPFAM" id="SSF82697">
    <property type="entry name" value="PurS-like"/>
    <property type="match status" value="1"/>
</dbReference>
<dbReference type="Pfam" id="PF13507">
    <property type="entry name" value="GATase_5"/>
    <property type="match status" value="1"/>
</dbReference>
<dbReference type="InterPro" id="IPR010918">
    <property type="entry name" value="PurM-like_C_dom"/>
</dbReference>
<dbReference type="CDD" id="cd01740">
    <property type="entry name" value="GATase1_FGAR_AT"/>
    <property type="match status" value="1"/>
</dbReference>
<evidence type="ECO:0000256" key="3">
    <source>
        <dbReference type="ARBA" id="ARBA00008608"/>
    </source>
</evidence>
<dbReference type="SUPFAM" id="SSF56042">
    <property type="entry name" value="PurM C-terminal domain-like"/>
    <property type="match status" value="2"/>
</dbReference>
<evidence type="ECO:0000256" key="12">
    <source>
        <dbReference type="ARBA" id="ARBA00022842"/>
    </source>
</evidence>
<keyword evidence="5" id="KW-0963">Cytoplasm</keyword>
<dbReference type="InterPro" id="IPR036921">
    <property type="entry name" value="PurM-like_N_sf"/>
</dbReference>
<gene>
    <name evidence="23" type="ORF">P5673_026214</name>
</gene>
<comment type="pathway">
    <text evidence="2">Purine metabolism; IMP biosynthesis via de novo pathway; 5-amino-1-(5-phospho-D-ribosyl)imidazole from N(2)-formyl-N(1)-(5-phospho-D-ribosyl)glycinamide: step 1/2.</text>
</comment>
<dbReference type="FunFam" id="1.10.8.750:FF:000001">
    <property type="entry name" value="Putative phosphoribosylformylglycinamidine synthase"/>
    <property type="match status" value="1"/>
</dbReference>
<evidence type="ECO:0000256" key="9">
    <source>
        <dbReference type="ARBA" id="ARBA00022741"/>
    </source>
</evidence>
<evidence type="ECO:0000256" key="17">
    <source>
        <dbReference type="ARBA" id="ARBA00057317"/>
    </source>
</evidence>
<evidence type="ECO:0000256" key="2">
    <source>
        <dbReference type="ARBA" id="ARBA00004920"/>
    </source>
</evidence>
<keyword evidence="12" id="KW-0460">Magnesium</keyword>
<dbReference type="Pfam" id="PF02769">
    <property type="entry name" value="AIRS_C"/>
    <property type="match status" value="3"/>
</dbReference>
<dbReference type="Gene3D" id="3.90.650.10">
    <property type="entry name" value="PurM-like C-terminal domain"/>
    <property type="match status" value="3"/>
</dbReference>
<feature type="domain" description="FGAR-AT PurM N-terminal-like" evidence="22">
    <location>
        <begin position="716"/>
        <end position="869"/>
    </location>
</feature>
<evidence type="ECO:0000256" key="11">
    <source>
        <dbReference type="ARBA" id="ARBA00022840"/>
    </source>
</evidence>
<proteinExistence type="inferred from homology"/>
<dbReference type="Gene3D" id="1.10.8.750">
    <property type="entry name" value="Phosphoribosylformylglycinamidine synthase, linker domain"/>
    <property type="match status" value="1"/>
</dbReference>
<dbReference type="Gene3D" id="3.40.50.880">
    <property type="match status" value="1"/>
</dbReference>
<evidence type="ECO:0000256" key="8">
    <source>
        <dbReference type="ARBA" id="ARBA00022723"/>
    </source>
</evidence>
<evidence type="ECO:0000259" key="22">
    <source>
        <dbReference type="Pfam" id="PF22689"/>
    </source>
</evidence>
<reference evidence="23" key="2">
    <citation type="journal article" date="2023" name="Science">
        <title>Genomic signatures of disease resistance in endangered staghorn corals.</title>
        <authorList>
            <person name="Vollmer S.V."/>
            <person name="Selwyn J.D."/>
            <person name="Despard B.A."/>
            <person name="Roesel C.L."/>
        </authorList>
    </citation>
    <scope>NUCLEOTIDE SEQUENCE</scope>
    <source>
        <strain evidence="23">K2</strain>
    </source>
</reference>
<dbReference type="GO" id="GO:0005737">
    <property type="term" value="C:cytoplasm"/>
    <property type="evidence" value="ECO:0007669"/>
    <property type="project" value="UniProtKB-SubCell"/>
</dbReference>
<feature type="domain" description="Phosphoribosylformylglycinamidine synthase linker" evidence="20">
    <location>
        <begin position="195"/>
        <end position="244"/>
    </location>
</feature>
<feature type="domain" description="PurM-like C-terminal" evidence="19">
    <location>
        <begin position="559"/>
        <end position="636"/>
    </location>
</feature>
<dbReference type="GO" id="GO:0005524">
    <property type="term" value="F:ATP binding"/>
    <property type="evidence" value="ECO:0007669"/>
    <property type="project" value="UniProtKB-KW"/>
</dbReference>
<reference evidence="23" key="1">
    <citation type="journal article" date="2023" name="G3 (Bethesda)">
        <title>Whole genome assembly and annotation of the endangered Caribbean coral Acropora cervicornis.</title>
        <authorList>
            <person name="Selwyn J.D."/>
            <person name="Vollmer S.V."/>
        </authorList>
    </citation>
    <scope>NUCLEOTIDE SEQUENCE</scope>
    <source>
        <strain evidence="23">K2</strain>
    </source>
</reference>
<dbReference type="Pfam" id="PF18072">
    <property type="entry name" value="FGAR-AT_linker"/>
    <property type="match status" value="1"/>
</dbReference>
<evidence type="ECO:0000256" key="5">
    <source>
        <dbReference type="ARBA" id="ARBA00022490"/>
    </source>
</evidence>
<dbReference type="EC" id="6.3.5.3" evidence="4"/>
<evidence type="ECO:0000256" key="16">
    <source>
        <dbReference type="ARBA" id="ARBA00052585"/>
    </source>
</evidence>
<dbReference type="Pfam" id="PF22689">
    <property type="entry name" value="FGAR-AT_PurM_N-like"/>
    <property type="match status" value="1"/>
</dbReference>
<dbReference type="NCBIfam" id="NF003672">
    <property type="entry name" value="PRK05297.1"/>
    <property type="match status" value="1"/>
</dbReference>
<comment type="catalytic activity">
    <reaction evidence="16">
        <text>N(2)-formyl-N(1)-(5-phospho-beta-D-ribosyl)glycinamide + L-glutamine + ATP + H2O = 2-formamido-N(1)-(5-O-phospho-beta-D-ribosyl)acetamidine + L-glutamate + ADP + phosphate + H(+)</text>
        <dbReference type="Rhea" id="RHEA:17129"/>
        <dbReference type="ChEBI" id="CHEBI:15377"/>
        <dbReference type="ChEBI" id="CHEBI:15378"/>
        <dbReference type="ChEBI" id="CHEBI:29985"/>
        <dbReference type="ChEBI" id="CHEBI:30616"/>
        <dbReference type="ChEBI" id="CHEBI:43474"/>
        <dbReference type="ChEBI" id="CHEBI:58359"/>
        <dbReference type="ChEBI" id="CHEBI:147286"/>
        <dbReference type="ChEBI" id="CHEBI:147287"/>
        <dbReference type="ChEBI" id="CHEBI:456216"/>
        <dbReference type="EC" id="6.3.5.3"/>
    </reaction>
</comment>
<keyword evidence="10" id="KW-0658">Purine biosynthesis</keyword>
<dbReference type="InterPro" id="IPR029062">
    <property type="entry name" value="Class_I_gatase-like"/>
</dbReference>
<dbReference type="CDD" id="cd02203">
    <property type="entry name" value="PurL_repeat1"/>
    <property type="match status" value="1"/>
</dbReference>
<comment type="caution">
    <text evidence="23">The sequence shown here is derived from an EMBL/GenBank/DDBJ whole genome shotgun (WGS) entry which is preliminary data.</text>
</comment>